<evidence type="ECO:0000313" key="2">
    <source>
        <dbReference type="EMBL" id="SVD66021.1"/>
    </source>
</evidence>
<proteinExistence type="predicted"/>
<dbReference type="AlphaFoldDB" id="A0A382X6X7"/>
<reference evidence="2" key="1">
    <citation type="submission" date="2018-05" db="EMBL/GenBank/DDBJ databases">
        <authorList>
            <person name="Lanie J.A."/>
            <person name="Ng W.-L."/>
            <person name="Kazmierczak K.M."/>
            <person name="Andrzejewski T.M."/>
            <person name="Davidsen T.M."/>
            <person name="Wayne K.J."/>
            <person name="Tettelin H."/>
            <person name="Glass J.I."/>
            <person name="Rusch D."/>
            <person name="Podicherti R."/>
            <person name="Tsui H.-C.T."/>
            <person name="Winkler M.E."/>
        </authorList>
    </citation>
    <scope>NUCLEOTIDE SEQUENCE</scope>
</reference>
<feature type="coiled-coil region" evidence="1">
    <location>
        <begin position="111"/>
        <end position="201"/>
    </location>
</feature>
<organism evidence="2">
    <name type="scientific">marine metagenome</name>
    <dbReference type="NCBI Taxonomy" id="408172"/>
    <lineage>
        <taxon>unclassified sequences</taxon>
        <taxon>metagenomes</taxon>
        <taxon>ecological metagenomes</taxon>
    </lineage>
</organism>
<feature type="non-terminal residue" evidence="2">
    <location>
        <position position="273"/>
    </location>
</feature>
<protein>
    <submittedName>
        <fullName evidence="2">Uncharacterized protein</fullName>
    </submittedName>
</protein>
<keyword evidence="1" id="KW-0175">Coiled coil</keyword>
<sequence length="273" mass="31614">KQVLFSIKEGKTSEEAIIFDSGLKQVEKSMVSLSQFTEKLGQRMKELFLGSNAEDRADRLDLLDKTGEYADLQAKLATNISQENHLVSEISNLELQIFDLEAKISSNKDPIKKLEKSLEELLKIRLLTEEKMIALRKSIDISSDKIRNIEKERLDKEQKSISLREELEGFRLEHQALKIETQNIEKKIEENELNLRSLLSELSEKKSSEDYLEELEKIEGKISRMGALNLAAREEYSQEEERKLHLDKQHDELMSALEILQNAINKIDRETRT</sequence>
<gene>
    <name evidence="2" type="ORF">METZ01_LOCUS418875</name>
</gene>
<feature type="non-terminal residue" evidence="2">
    <location>
        <position position="1"/>
    </location>
</feature>
<dbReference type="EMBL" id="UINC01164922">
    <property type="protein sequence ID" value="SVD66021.1"/>
    <property type="molecule type" value="Genomic_DNA"/>
</dbReference>
<dbReference type="Gene3D" id="1.10.287.1490">
    <property type="match status" value="1"/>
</dbReference>
<accession>A0A382X6X7</accession>
<name>A0A382X6X7_9ZZZZ</name>
<evidence type="ECO:0000256" key="1">
    <source>
        <dbReference type="SAM" id="Coils"/>
    </source>
</evidence>